<proteinExistence type="predicted"/>
<name>A0AAV4UK18_CAEEX</name>
<dbReference type="EMBL" id="BPLR01013017">
    <property type="protein sequence ID" value="GIY58128.1"/>
    <property type="molecule type" value="Genomic_DNA"/>
</dbReference>
<dbReference type="AlphaFoldDB" id="A0AAV4UK18"/>
<reference evidence="1 2" key="1">
    <citation type="submission" date="2021-06" db="EMBL/GenBank/DDBJ databases">
        <title>Caerostris extrusa draft genome.</title>
        <authorList>
            <person name="Kono N."/>
            <person name="Arakawa K."/>
        </authorList>
    </citation>
    <scope>NUCLEOTIDE SEQUENCE [LARGE SCALE GENOMIC DNA]</scope>
</reference>
<dbReference type="Proteomes" id="UP001054945">
    <property type="component" value="Unassembled WGS sequence"/>
</dbReference>
<organism evidence="1 2">
    <name type="scientific">Caerostris extrusa</name>
    <name type="common">Bark spider</name>
    <name type="synonym">Caerostris bankana</name>
    <dbReference type="NCBI Taxonomy" id="172846"/>
    <lineage>
        <taxon>Eukaryota</taxon>
        <taxon>Metazoa</taxon>
        <taxon>Ecdysozoa</taxon>
        <taxon>Arthropoda</taxon>
        <taxon>Chelicerata</taxon>
        <taxon>Arachnida</taxon>
        <taxon>Araneae</taxon>
        <taxon>Araneomorphae</taxon>
        <taxon>Entelegynae</taxon>
        <taxon>Araneoidea</taxon>
        <taxon>Araneidae</taxon>
        <taxon>Caerostris</taxon>
    </lineage>
</organism>
<protein>
    <submittedName>
        <fullName evidence="1">Uncharacterized protein</fullName>
    </submittedName>
</protein>
<gene>
    <name evidence="1" type="ORF">CEXT_16261</name>
</gene>
<evidence type="ECO:0000313" key="2">
    <source>
        <dbReference type="Proteomes" id="UP001054945"/>
    </source>
</evidence>
<keyword evidence="2" id="KW-1185">Reference proteome</keyword>
<sequence length="67" mass="7870">MQFRGPRSLQEVYRLPQNEKKFLSLSALTLARAFPTSFHQDLVCRKSLRFHIRPRSSNSLEGCKDYI</sequence>
<comment type="caution">
    <text evidence="1">The sequence shown here is derived from an EMBL/GenBank/DDBJ whole genome shotgun (WGS) entry which is preliminary data.</text>
</comment>
<accession>A0AAV4UK18</accession>
<evidence type="ECO:0000313" key="1">
    <source>
        <dbReference type="EMBL" id="GIY58128.1"/>
    </source>
</evidence>